<evidence type="ECO:0000313" key="2">
    <source>
        <dbReference type="EMBL" id="TDS76816.1"/>
    </source>
</evidence>
<dbReference type="SUPFAM" id="SSF53067">
    <property type="entry name" value="Actin-like ATPase domain"/>
    <property type="match status" value="1"/>
</dbReference>
<proteinExistence type="inferred from homology"/>
<dbReference type="EMBL" id="SOAM01000002">
    <property type="protein sequence ID" value="TDS76816.1"/>
    <property type="molecule type" value="Genomic_DNA"/>
</dbReference>
<reference evidence="2 3" key="1">
    <citation type="submission" date="2019-03" db="EMBL/GenBank/DDBJ databases">
        <title>Genomic Encyclopedia of Archaeal and Bacterial Type Strains, Phase II (KMG-II): from individual species to whole genera.</title>
        <authorList>
            <person name="Goeker M."/>
        </authorList>
    </citation>
    <scope>NUCLEOTIDE SEQUENCE [LARGE SCALE GENOMIC DNA]</scope>
    <source>
        <strain evidence="2 3">DSM 24782</strain>
    </source>
</reference>
<protein>
    <submittedName>
        <fullName evidence="2">Putative NBD/HSP70 family sugar kinase</fullName>
    </submittedName>
</protein>
<dbReference type="PANTHER" id="PTHR18964">
    <property type="entry name" value="ROK (REPRESSOR, ORF, KINASE) FAMILY"/>
    <property type="match status" value="1"/>
</dbReference>
<dbReference type="InterPro" id="IPR036390">
    <property type="entry name" value="WH_DNA-bd_sf"/>
</dbReference>
<dbReference type="RefSeq" id="WP_133765968.1">
    <property type="nucleotide sequence ID" value="NZ_BAAARP010000002.1"/>
</dbReference>
<dbReference type="Gene3D" id="3.30.420.40">
    <property type="match status" value="2"/>
</dbReference>
<dbReference type="InterPro" id="IPR000600">
    <property type="entry name" value="ROK"/>
</dbReference>
<dbReference type="Pfam" id="PF00480">
    <property type="entry name" value="ROK"/>
    <property type="match status" value="1"/>
</dbReference>
<dbReference type="AlphaFoldDB" id="A0A4R7FKE1"/>
<evidence type="ECO:0000256" key="1">
    <source>
        <dbReference type="ARBA" id="ARBA00006479"/>
    </source>
</evidence>
<dbReference type="InterPro" id="IPR043129">
    <property type="entry name" value="ATPase_NBD"/>
</dbReference>
<organism evidence="2 3">
    <name type="scientific">Amnibacterium kyonggiense</name>
    <dbReference type="NCBI Taxonomy" id="595671"/>
    <lineage>
        <taxon>Bacteria</taxon>
        <taxon>Bacillati</taxon>
        <taxon>Actinomycetota</taxon>
        <taxon>Actinomycetes</taxon>
        <taxon>Micrococcales</taxon>
        <taxon>Microbacteriaceae</taxon>
        <taxon>Amnibacterium</taxon>
    </lineage>
</organism>
<dbReference type="Gene3D" id="1.10.10.10">
    <property type="entry name" value="Winged helix-like DNA-binding domain superfamily/Winged helix DNA-binding domain"/>
    <property type="match status" value="1"/>
</dbReference>
<keyword evidence="2" id="KW-0418">Kinase</keyword>
<comment type="caution">
    <text evidence="2">The sequence shown here is derived from an EMBL/GenBank/DDBJ whole genome shotgun (WGS) entry which is preliminary data.</text>
</comment>
<keyword evidence="3" id="KW-1185">Reference proteome</keyword>
<comment type="similarity">
    <text evidence="1">Belongs to the ROK (NagC/XylR) family.</text>
</comment>
<dbReference type="Proteomes" id="UP000295344">
    <property type="component" value="Unassembled WGS sequence"/>
</dbReference>
<evidence type="ECO:0000313" key="3">
    <source>
        <dbReference type="Proteomes" id="UP000295344"/>
    </source>
</evidence>
<sequence>MSGPVPSDSPQRARARNRRLVLDVVQYEGAITRAGLGAIINLSKTAIKEICDGLIADGLLEEFQPEVDQRRQGRPALSLRVARGNGALLGIDIGADKVVVRSATLAGDVLRTREMRTRREKPDRDYLLTLLERAVGQVRDVDESGDAAFHTVVVSTPGVVDPQTSVVTLAPQIVGWDGTDLREAVASRIGVPADRVFVERQTDLSVLAESVDGAARGVDDVLYVQLGIGIGGGLIVGGQLVPGAAGAAGELGYLPIDFGDRPPSGSGIGAWEWAAGGRAWARYGRAAAIEHHGARLRELAGGLAEDVDAETVFRAAREGDPAALDVVGLLSRRIGIGIAAAVCVLNPRVVLIAGGIAKGGALLLDAVRDEVAGAVPVLPEIRLAAYSADGCVVGAVHRATQLAFDTLNPVP</sequence>
<dbReference type="InterPro" id="IPR036388">
    <property type="entry name" value="WH-like_DNA-bd_sf"/>
</dbReference>
<dbReference type="SUPFAM" id="SSF46785">
    <property type="entry name" value="Winged helix' DNA-binding domain"/>
    <property type="match status" value="1"/>
</dbReference>
<dbReference type="PANTHER" id="PTHR18964:SF149">
    <property type="entry name" value="BIFUNCTIONAL UDP-N-ACETYLGLUCOSAMINE 2-EPIMERASE_N-ACETYLMANNOSAMINE KINASE"/>
    <property type="match status" value="1"/>
</dbReference>
<name>A0A4R7FKE1_9MICO</name>
<dbReference type="OrthoDB" id="37575at2"/>
<dbReference type="GO" id="GO:0016301">
    <property type="term" value="F:kinase activity"/>
    <property type="evidence" value="ECO:0007669"/>
    <property type="project" value="UniProtKB-KW"/>
</dbReference>
<accession>A0A4R7FKE1</accession>
<gene>
    <name evidence="2" type="ORF">CLV52_1754</name>
</gene>
<keyword evidence="2" id="KW-0808">Transferase</keyword>